<accession>A0A7C9GRL5</accession>
<evidence type="ECO:0000259" key="1">
    <source>
        <dbReference type="Pfam" id="PF13145"/>
    </source>
</evidence>
<dbReference type="InterPro" id="IPR027304">
    <property type="entry name" value="Trigger_fact/SurA_dom_sf"/>
</dbReference>
<gene>
    <name evidence="2" type="ORF">F3168_08235</name>
</gene>
<reference evidence="2 3" key="1">
    <citation type="submission" date="2019-09" db="EMBL/GenBank/DDBJ databases">
        <title>Polymorphobacter sp. isolated from a lake in China.</title>
        <authorList>
            <person name="Liu Z."/>
        </authorList>
    </citation>
    <scope>NUCLEOTIDE SEQUENCE [LARGE SCALE GENOMIC DNA]</scope>
    <source>
        <strain evidence="2 3">D40P</strain>
    </source>
</reference>
<evidence type="ECO:0000313" key="3">
    <source>
        <dbReference type="Proteomes" id="UP000481327"/>
    </source>
</evidence>
<dbReference type="AlphaFoldDB" id="A0A7C9GRL5"/>
<evidence type="ECO:0000313" key="2">
    <source>
        <dbReference type="EMBL" id="MQT17251.1"/>
    </source>
</evidence>
<dbReference type="InterPro" id="IPR000297">
    <property type="entry name" value="PPIase_PpiC"/>
</dbReference>
<sequence>MENAWAAGKAVLTVIRSIGSNWGAWVNSNQIGVACGNRNDDGHSSPRGHAAGRQFRLWPVIGGLCASLLLLGCDKQPGGQVVAVVGDDEITLTELRAEARTPPTAAEPEVLAANAAALERLTDRNLLAKYARDKGFDRSPDYVARRRQIEQQLLATLAIRELAGTPPKPSPAEVQKFIDANPTLFAQRQRLDIDRIQLAGRVDQPVIQSLVKLQDLDATAARLTAEGIQFRRGRGVFDTASVDPGVAKQIAALPDGEVFDLTMNGATYIAAITGRAPLPSTPANWNGLATAAVARSQVASRVETELAKLRKATPIQYDAAYRQAKKAPAA</sequence>
<keyword evidence="3" id="KW-1185">Reference proteome</keyword>
<feature type="domain" description="PpiC" evidence="1">
    <location>
        <begin position="169"/>
        <end position="277"/>
    </location>
</feature>
<dbReference type="SUPFAM" id="SSF109998">
    <property type="entry name" value="Triger factor/SurA peptide-binding domain-like"/>
    <property type="match status" value="1"/>
</dbReference>
<protein>
    <recommendedName>
        <fullName evidence="1">PpiC domain-containing protein</fullName>
    </recommendedName>
</protein>
<dbReference type="Pfam" id="PF13145">
    <property type="entry name" value="Rotamase_2"/>
    <property type="match status" value="1"/>
</dbReference>
<dbReference type="GO" id="GO:0003755">
    <property type="term" value="F:peptidyl-prolyl cis-trans isomerase activity"/>
    <property type="evidence" value="ECO:0007669"/>
    <property type="project" value="InterPro"/>
</dbReference>
<organism evidence="2 3">
    <name type="scientific">Sandarakinorhabdus fusca</name>
    <dbReference type="NCBI Taxonomy" id="1439888"/>
    <lineage>
        <taxon>Bacteria</taxon>
        <taxon>Pseudomonadati</taxon>
        <taxon>Pseudomonadota</taxon>
        <taxon>Alphaproteobacteria</taxon>
        <taxon>Sphingomonadales</taxon>
        <taxon>Sphingosinicellaceae</taxon>
        <taxon>Sandarakinorhabdus</taxon>
    </lineage>
</organism>
<dbReference type="Proteomes" id="UP000481327">
    <property type="component" value="Unassembled WGS sequence"/>
</dbReference>
<proteinExistence type="predicted"/>
<comment type="caution">
    <text evidence="2">The sequence shown here is derived from an EMBL/GenBank/DDBJ whole genome shotgun (WGS) entry which is preliminary data.</text>
</comment>
<dbReference type="EMBL" id="WIOL01000002">
    <property type="protein sequence ID" value="MQT17251.1"/>
    <property type="molecule type" value="Genomic_DNA"/>
</dbReference>
<dbReference type="Gene3D" id="1.10.4030.10">
    <property type="entry name" value="Porin chaperone SurA, peptide-binding domain"/>
    <property type="match status" value="1"/>
</dbReference>
<name>A0A7C9GRL5_9SPHN</name>